<evidence type="ECO:0000256" key="1">
    <source>
        <dbReference type="SAM" id="MobiDB-lite"/>
    </source>
</evidence>
<dbReference type="Proteomes" id="UP001165085">
    <property type="component" value="Unassembled WGS sequence"/>
</dbReference>
<feature type="compositionally biased region" description="Low complexity" evidence="1">
    <location>
        <begin position="91"/>
        <end position="105"/>
    </location>
</feature>
<organism evidence="2 3">
    <name type="scientific">Triparma strigata</name>
    <dbReference type="NCBI Taxonomy" id="1606541"/>
    <lineage>
        <taxon>Eukaryota</taxon>
        <taxon>Sar</taxon>
        <taxon>Stramenopiles</taxon>
        <taxon>Ochrophyta</taxon>
        <taxon>Bolidophyceae</taxon>
        <taxon>Parmales</taxon>
        <taxon>Triparmaceae</taxon>
        <taxon>Triparma</taxon>
    </lineage>
</organism>
<dbReference type="OrthoDB" id="10532167at2759"/>
<feature type="compositionally biased region" description="Low complexity" evidence="1">
    <location>
        <begin position="9"/>
        <end position="35"/>
    </location>
</feature>
<dbReference type="EMBL" id="BRXY01000057">
    <property type="protein sequence ID" value="GMH59213.1"/>
    <property type="molecule type" value="Genomic_DNA"/>
</dbReference>
<dbReference type="AlphaFoldDB" id="A0A9W6ZY25"/>
<comment type="caution">
    <text evidence="2">The sequence shown here is derived from an EMBL/GenBank/DDBJ whole genome shotgun (WGS) entry which is preliminary data.</text>
</comment>
<protein>
    <submittedName>
        <fullName evidence="2">Uncharacterized protein</fullName>
    </submittedName>
</protein>
<feature type="region of interest" description="Disordered" evidence="1">
    <location>
        <begin position="1"/>
        <end position="44"/>
    </location>
</feature>
<proteinExistence type="predicted"/>
<accession>A0A9W6ZY25</accession>
<reference evidence="3" key="1">
    <citation type="journal article" date="2023" name="Commun. Biol.">
        <title>Genome analysis of Parmales, the sister group of diatoms, reveals the evolutionary specialization of diatoms from phago-mixotrophs to photoautotrophs.</title>
        <authorList>
            <person name="Ban H."/>
            <person name="Sato S."/>
            <person name="Yoshikawa S."/>
            <person name="Yamada K."/>
            <person name="Nakamura Y."/>
            <person name="Ichinomiya M."/>
            <person name="Sato N."/>
            <person name="Blanc-Mathieu R."/>
            <person name="Endo H."/>
            <person name="Kuwata A."/>
            <person name="Ogata H."/>
        </authorList>
    </citation>
    <scope>NUCLEOTIDE SEQUENCE [LARGE SCALE GENOMIC DNA]</scope>
    <source>
        <strain evidence="3">NIES 3701</strain>
    </source>
</reference>
<name>A0A9W6ZY25_9STRA</name>
<sequence length="105" mass="11511">MKLRGGKNVVPKAKAVAKPVSKTSAKTQSKSKGSANGNAKASEWSEIKYKKCSRHPRGGVMCAACMMAGHTPTSWREYQESQHNKKGRCHAMPSMPMRRSAPPKR</sequence>
<keyword evidence="3" id="KW-1185">Reference proteome</keyword>
<evidence type="ECO:0000313" key="2">
    <source>
        <dbReference type="EMBL" id="GMH59213.1"/>
    </source>
</evidence>
<feature type="region of interest" description="Disordered" evidence="1">
    <location>
        <begin position="76"/>
        <end position="105"/>
    </location>
</feature>
<gene>
    <name evidence="2" type="ORF">TrST_g13040</name>
</gene>
<evidence type="ECO:0000313" key="3">
    <source>
        <dbReference type="Proteomes" id="UP001165085"/>
    </source>
</evidence>